<keyword evidence="6" id="KW-1185">Reference proteome</keyword>
<dbReference type="Gene3D" id="2.60.40.1120">
    <property type="entry name" value="Carboxypeptidase-like, regulatory domain"/>
    <property type="match status" value="1"/>
</dbReference>
<proteinExistence type="predicted"/>
<dbReference type="Proteomes" id="UP001595526">
    <property type="component" value="Unassembled WGS sequence"/>
</dbReference>
<dbReference type="Gene3D" id="2.170.130.10">
    <property type="entry name" value="TonB-dependent receptor, plug domain"/>
    <property type="match status" value="1"/>
</dbReference>
<evidence type="ECO:0000256" key="3">
    <source>
        <dbReference type="ARBA" id="ARBA00023237"/>
    </source>
</evidence>
<dbReference type="SUPFAM" id="SSF49464">
    <property type="entry name" value="Carboxypeptidase regulatory domain-like"/>
    <property type="match status" value="1"/>
</dbReference>
<sequence length="791" mass="89469">MYTYCFSFDNIKMSITPFCRSRFVLLLILFSIHAPSFSQSTHAVSGHIRDAMTGETLGGASVRLQANPSVGTRANSYGFYSLAIPDGDHVLVISHVGYQTHEVPVAIREDVRLDIDLRSGELLDEVVISKTAVSENVRSPQMGVAKVDVSEIRHVPVLMGERDVLKTIQLLPGVMSGGEGSSNFFVRGGAGDQNLILLDEALVYNASHLFGFFSTFNSDAIKDVNLYKGGMPAQFGGRLASVLDITMQDGNRKSFGAEGGIGLIASRLKLDGPIVKDRGSFMVSGRRTYADLFLKFSNDEDINKSRLYFYDLNAKANYRIDDRNTVFLSGYFGRDVLGYSGLFGFDWGNVTATARWNRVMNSRLFSNTTFVYSNFNYNVNIESDDFDFVIASRIQNLNVKQDFQLFSSARSTWRFGVNLLQQRISPASINAQEDTPVNSLLLPSRAGLEAAAYVSHEWEPVERLSLIYGIRLNNFLLFGPGTFYHYDADGDIVGSREYGPGNVVQHYINPEPRLSLGYLLQRNNSIKLSYNRNTQNIHQLSNSTSSLPTDAWVMSSNNIKPQVADQAAVGYYQNFDNDRYEFSVETYYKYMQNQIDYRNAADLQANEHVEAELLYGVGRAYGVELFLKKREGKLNGWLSYALSRSERRFDGINNGRWFAARQDRTHDLSAVGMYQLSRRWNLSATFVYSTGNAVTFPSGKYTVDGRTLWYYTERNGYRMPDYHRLDLGATWESTLAKKFKSSWTFGIYNAYNRKNAFIIDFRENEHNPNITETYRIALFGIIPSVTWNFKF</sequence>
<protein>
    <submittedName>
        <fullName evidence="5">Carboxypeptidase-like regulatory domain-containing protein</fullName>
    </submittedName>
</protein>
<dbReference type="Pfam" id="PF13715">
    <property type="entry name" value="CarbopepD_reg_2"/>
    <property type="match status" value="1"/>
</dbReference>
<keyword evidence="3" id="KW-0998">Cell outer membrane</keyword>
<name>A0ABV7JFL9_9SPHI</name>
<gene>
    <name evidence="5" type="ORF">ACFOET_04625</name>
</gene>
<feature type="domain" description="TonB-dependent receptor plug" evidence="4">
    <location>
        <begin position="161"/>
        <end position="238"/>
    </location>
</feature>
<dbReference type="InterPro" id="IPR036942">
    <property type="entry name" value="Beta-barrel_TonB_sf"/>
</dbReference>
<comment type="subcellular location">
    <subcellularLocation>
        <location evidence="1">Cell outer membrane</location>
    </subcellularLocation>
</comment>
<reference evidence="6" key="1">
    <citation type="journal article" date="2019" name="Int. J. Syst. Evol. Microbiol.">
        <title>The Global Catalogue of Microorganisms (GCM) 10K type strain sequencing project: providing services to taxonomists for standard genome sequencing and annotation.</title>
        <authorList>
            <consortium name="The Broad Institute Genomics Platform"/>
            <consortium name="The Broad Institute Genome Sequencing Center for Infectious Disease"/>
            <person name="Wu L."/>
            <person name="Ma J."/>
        </authorList>
    </citation>
    <scope>NUCLEOTIDE SEQUENCE [LARGE SCALE GENOMIC DNA]</scope>
    <source>
        <strain evidence="6">KCTC 52416</strain>
    </source>
</reference>
<accession>A0ABV7JFL9</accession>
<evidence type="ECO:0000313" key="5">
    <source>
        <dbReference type="EMBL" id="MFC3196893.1"/>
    </source>
</evidence>
<evidence type="ECO:0000313" key="6">
    <source>
        <dbReference type="Proteomes" id="UP001595526"/>
    </source>
</evidence>
<dbReference type="EMBL" id="JBHRTA010000009">
    <property type="protein sequence ID" value="MFC3196893.1"/>
    <property type="molecule type" value="Genomic_DNA"/>
</dbReference>
<dbReference type="InterPro" id="IPR008969">
    <property type="entry name" value="CarboxyPept-like_regulatory"/>
</dbReference>
<keyword evidence="2" id="KW-0472">Membrane</keyword>
<dbReference type="InterPro" id="IPR012910">
    <property type="entry name" value="Plug_dom"/>
</dbReference>
<dbReference type="InterPro" id="IPR037066">
    <property type="entry name" value="Plug_dom_sf"/>
</dbReference>
<dbReference type="SUPFAM" id="SSF56935">
    <property type="entry name" value="Porins"/>
    <property type="match status" value="1"/>
</dbReference>
<comment type="caution">
    <text evidence="5">The sequence shown here is derived from an EMBL/GenBank/DDBJ whole genome shotgun (WGS) entry which is preliminary data.</text>
</comment>
<dbReference type="Pfam" id="PF07715">
    <property type="entry name" value="Plug"/>
    <property type="match status" value="1"/>
</dbReference>
<evidence type="ECO:0000256" key="2">
    <source>
        <dbReference type="ARBA" id="ARBA00023136"/>
    </source>
</evidence>
<organism evidence="5 6">
    <name type="scientific">Parapedobacter deserti</name>
    <dbReference type="NCBI Taxonomy" id="1912957"/>
    <lineage>
        <taxon>Bacteria</taxon>
        <taxon>Pseudomonadati</taxon>
        <taxon>Bacteroidota</taxon>
        <taxon>Sphingobacteriia</taxon>
        <taxon>Sphingobacteriales</taxon>
        <taxon>Sphingobacteriaceae</taxon>
        <taxon>Parapedobacter</taxon>
    </lineage>
</organism>
<evidence type="ECO:0000259" key="4">
    <source>
        <dbReference type="Pfam" id="PF07715"/>
    </source>
</evidence>
<evidence type="ECO:0000256" key="1">
    <source>
        <dbReference type="ARBA" id="ARBA00004442"/>
    </source>
</evidence>
<dbReference type="Gene3D" id="2.40.170.20">
    <property type="entry name" value="TonB-dependent receptor, beta-barrel domain"/>
    <property type="match status" value="1"/>
</dbReference>